<gene>
    <name evidence="1" type="ORF">DFR71_4670</name>
</gene>
<dbReference type="EMBL" id="SMFR01000003">
    <property type="protein sequence ID" value="TCJ95753.1"/>
    <property type="molecule type" value="Genomic_DNA"/>
</dbReference>
<dbReference type="Proteomes" id="UP000294856">
    <property type="component" value="Unassembled WGS sequence"/>
</dbReference>
<evidence type="ECO:0000313" key="2">
    <source>
        <dbReference type="Proteomes" id="UP000294856"/>
    </source>
</evidence>
<protein>
    <submittedName>
        <fullName evidence="1">Uncharacterized protein</fullName>
    </submittedName>
</protein>
<keyword evidence="2" id="KW-1185">Reference proteome</keyword>
<sequence length="38" mass="4075">MSAIPARAAVVGKIWPAELIASVNSYFFVPVLAGWERG</sequence>
<proteinExistence type="predicted"/>
<accession>A0A4R1FMD7</accession>
<reference evidence="1 2" key="1">
    <citation type="submission" date="2019-03" db="EMBL/GenBank/DDBJ databases">
        <title>Genomic Encyclopedia of Type Strains, Phase IV (KMG-IV): sequencing the most valuable type-strain genomes for metagenomic binning, comparative biology and taxonomic classification.</title>
        <authorList>
            <person name="Goeker M."/>
        </authorList>
    </citation>
    <scope>NUCLEOTIDE SEQUENCE [LARGE SCALE GENOMIC DNA]</scope>
    <source>
        <strain evidence="1 2">DSM 44684</strain>
    </source>
</reference>
<comment type="caution">
    <text evidence="1">The sequence shown here is derived from an EMBL/GenBank/DDBJ whole genome shotgun (WGS) entry which is preliminary data.</text>
</comment>
<dbReference type="AlphaFoldDB" id="A0A4R1FMD7"/>
<organism evidence="1 2">
    <name type="scientific">Nocardia alba</name>
    <dbReference type="NCBI Taxonomy" id="225051"/>
    <lineage>
        <taxon>Bacteria</taxon>
        <taxon>Bacillati</taxon>
        <taxon>Actinomycetota</taxon>
        <taxon>Actinomycetes</taxon>
        <taxon>Mycobacteriales</taxon>
        <taxon>Nocardiaceae</taxon>
        <taxon>Nocardia</taxon>
    </lineage>
</organism>
<dbReference type="STRING" id="1210063.GCA_001612665_03861"/>
<name>A0A4R1FMD7_9NOCA</name>
<evidence type="ECO:0000313" key="1">
    <source>
        <dbReference type="EMBL" id="TCJ95753.1"/>
    </source>
</evidence>